<evidence type="ECO:0000256" key="2">
    <source>
        <dbReference type="ARBA" id="ARBA00022801"/>
    </source>
</evidence>
<proteinExistence type="predicted"/>
<evidence type="ECO:0000256" key="3">
    <source>
        <dbReference type="ARBA" id="ARBA00022806"/>
    </source>
</evidence>
<evidence type="ECO:0000313" key="7">
    <source>
        <dbReference type="EMBL" id="KAJ6385090.1"/>
    </source>
</evidence>
<keyword evidence="4" id="KW-0067">ATP-binding</keyword>
<reference evidence="7" key="2">
    <citation type="journal article" date="2023" name="Int. J. Mol. Sci.">
        <title>De Novo Assembly and Annotation of 11 Diverse Shrub Willow (Salix) Genomes Reveals Novel Gene Organization in Sex-Linked Regions.</title>
        <authorList>
            <person name="Hyden B."/>
            <person name="Feng K."/>
            <person name="Yates T.B."/>
            <person name="Jawdy S."/>
            <person name="Cereghino C."/>
            <person name="Smart L.B."/>
            <person name="Muchero W."/>
        </authorList>
    </citation>
    <scope>NUCLEOTIDE SEQUENCE</scope>
    <source>
        <tissue evidence="7">Shoot tip</tissue>
    </source>
</reference>
<feature type="region of interest" description="Disordered" evidence="5">
    <location>
        <begin position="236"/>
        <end position="259"/>
    </location>
</feature>
<dbReference type="PANTHER" id="PTHR12131:SF24">
    <property type="entry name" value="DEXH-BOX ATP-DEPENDENT RNA HELICASE DEXH11"/>
    <property type="match status" value="1"/>
</dbReference>
<dbReference type="InterPro" id="IPR050699">
    <property type="entry name" value="RNA-DNA_Helicase"/>
</dbReference>
<dbReference type="PANTHER" id="PTHR12131">
    <property type="entry name" value="ATP-DEPENDENT RNA AND DNA HELICASE"/>
    <property type="match status" value="1"/>
</dbReference>
<comment type="caution">
    <text evidence="7">The sequence shown here is derived from an EMBL/GenBank/DDBJ whole genome shotgun (WGS) entry which is preliminary data.</text>
</comment>
<dbReference type="InterPro" id="IPR027417">
    <property type="entry name" value="P-loop_NTPase"/>
</dbReference>
<feature type="compositionally biased region" description="Basic and acidic residues" evidence="5">
    <location>
        <begin position="239"/>
        <end position="253"/>
    </location>
</feature>
<keyword evidence="3" id="KW-0347">Helicase</keyword>
<gene>
    <name evidence="7" type="ORF">OIU77_028316</name>
</gene>
<dbReference type="SMART" id="SM00487">
    <property type="entry name" value="DEXDc"/>
    <property type="match status" value="1"/>
</dbReference>
<keyword evidence="2" id="KW-0378">Hydrolase</keyword>
<name>A0ABQ9BJP5_9ROSI</name>
<dbReference type="Pfam" id="PF00270">
    <property type="entry name" value="DEAD"/>
    <property type="match status" value="1"/>
</dbReference>
<evidence type="ECO:0000256" key="4">
    <source>
        <dbReference type="ARBA" id="ARBA00022840"/>
    </source>
</evidence>
<dbReference type="Pfam" id="PF17911">
    <property type="entry name" value="Ski2_N"/>
    <property type="match status" value="1"/>
</dbReference>
<dbReference type="InterPro" id="IPR011545">
    <property type="entry name" value="DEAD/DEAH_box_helicase_dom"/>
</dbReference>
<reference evidence="7" key="1">
    <citation type="submission" date="2022-10" db="EMBL/GenBank/DDBJ databases">
        <authorList>
            <person name="Hyden B.L."/>
            <person name="Feng K."/>
            <person name="Yates T."/>
            <person name="Jawdy S."/>
            <person name="Smart L.B."/>
            <person name="Muchero W."/>
        </authorList>
    </citation>
    <scope>NUCLEOTIDE SEQUENCE</scope>
    <source>
        <tissue evidence="7">Shoot tip</tissue>
    </source>
</reference>
<dbReference type="SUPFAM" id="SSF52540">
    <property type="entry name" value="P-loop containing nucleoside triphosphate hydrolases"/>
    <property type="match status" value="1"/>
</dbReference>
<organism evidence="7 8">
    <name type="scientific">Salix suchowensis</name>
    <dbReference type="NCBI Taxonomy" id="1278906"/>
    <lineage>
        <taxon>Eukaryota</taxon>
        <taxon>Viridiplantae</taxon>
        <taxon>Streptophyta</taxon>
        <taxon>Embryophyta</taxon>
        <taxon>Tracheophyta</taxon>
        <taxon>Spermatophyta</taxon>
        <taxon>Magnoliopsida</taxon>
        <taxon>eudicotyledons</taxon>
        <taxon>Gunneridae</taxon>
        <taxon>Pentapetalae</taxon>
        <taxon>rosids</taxon>
        <taxon>fabids</taxon>
        <taxon>Malpighiales</taxon>
        <taxon>Salicaceae</taxon>
        <taxon>Saliceae</taxon>
        <taxon>Salix</taxon>
    </lineage>
</organism>
<dbReference type="PROSITE" id="PS51192">
    <property type="entry name" value="HELICASE_ATP_BIND_1"/>
    <property type="match status" value="1"/>
</dbReference>
<dbReference type="InterPro" id="IPR040801">
    <property type="entry name" value="Ski2_N"/>
</dbReference>
<evidence type="ECO:0000256" key="5">
    <source>
        <dbReference type="SAM" id="MobiDB-lite"/>
    </source>
</evidence>
<keyword evidence="8" id="KW-1185">Reference proteome</keyword>
<dbReference type="EMBL" id="JAPFFI010000008">
    <property type="protein sequence ID" value="KAJ6385090.1"/>
    <property type="molecule type" value="Genomic_DNA"/>
</dbReference>
<evidence type="ECO:0000256" key="1">
    <source>
        <dbReference type="ARBA" id="ARBA00022741"/>
    </source>
</evidence>
<evidence type="ECO:0000259" key="6">
    <source>
        <dbReference type="PROSITE" id="PS51192"/>
    </source>
</evidence>
<sequence length="525" mass="58841">MDRIQATNELAFRVAFSGHSGHLRVEPLSTVERTNPVKSLPDFILPPAFPRETQQSIKEHIEEKYLLPRLDPDEFSAEKAGRQWDFDWFEMAKLPLEPSLPRSVVVPTWEVPFRRKKKGLVEGMWEPNSVQVDVSELSHGAQDSVHLPRVAGPAKDFLRGSINNRPFRPGGLEESQNVDRLLPDGATNDLKAYPCTWNVYKDKGSLNNTSDEKLSELSVQFDDLFKKAWEEDDVAEYEGDAHLSEEDSTKSDAEVSQVDLSSSAARSELDALDEILFIESGALMPTTGGTSDSGGHQQKEQASAFTGSSEGIAEHFYQLVPDMALSFPFELDAFQKEAIYYLEKGDSVFVAAHTSAGKTVVAEYAFALASKHCTRAVYTAPIKTISNQKYRDFCGKFDVGLLTGDVSVRPEASCLIMTTEILRSMLYRGADIIRDIEWVIFDEVHYVNDVERGVVWEEVIIMLPRHVNIVLLSATVPNTVEFADWISRTKQKTIRVTGTTKRPVPLEHCLFYSGELYKICEGEGF</sequence>
<accession>A0ABQ9BJP5</accession>
<evidence type="ECO:0000313" key="8">
    <source>
        <dbReference type="Proteomes" id="UP001141253"/>
    </source>
</evidence>
<keyword evidence="1" id="KW-0547">Nucleotide-binding</keyword>
<dbReference type="Proteomes" id="UP001141253">
    <property type="component" value="Chromosome 9"/>
</dbReference>
<dbReference type="InterPro" id="IPR014001">
    <property type="entry name" value="Helicase_ATP-bd"/>
</dbReference>
<protein>
    <recommendedName>
        <fullName evidence="6">Helicase ATP-binding domain-containing protein</fullName>
    </recommendedName>
</protein>
<feature type="domain" description="Helicase ATP-binding" evidence="6">
    <location>
        <begin position="339"/>
        <end position="494"/>
    </location>
</feature>
<dbReference type="Gene3D" id="3.40.50.300">
    <property type="entry name" value="P-loop containing nucleotide triphosphate hydrolases"/>
    <property type="match status" value="1"/>
</dbReference>